<evidence type="ECO:0000313" key="2">
    <source>
        <dbReference type="Proteomes" id="UP000231252"/>
    </source>
</evidence>
<comment type="caution">
    <text evidence="1">The sequence shown here is derived from an EMBL/GenBank/DDBJ whole genome shotgun (WGS) entry which is preliminary data.</text>
</comment>
<evidence type="ECO:0000313" key="1">
    <source>
        <dbReference type="EMBL" id="PIS22733.1"/>
    </source>
</evidence>
<protein>
    <submittedName>
        <fullName evidence="1">Uncharacterized protein</fullName>
    </submittedName>
</protein>
<dbReference type="AlphaFoldDB" id="A0A2H0XCU1"/>
<accession>A0A2H0XCU1</accession>
<gene>
    <name evidence="1" type="ORF">COT50_00385</name>
</gene>
<dbReference type="Gene3D" id="3.40.50.450">
    <property type="match status" value="1"/>
</dbReference>
<reference evidence="2" key="1">
    <citation type="submission" date="2017-09" db="EMBL/GenBank/DDBJ databases">
        <title>Depth-based differentiation of microbial function through sediment-hosted aquifers and enrichment of novel symbionts in the deep terrestrial subsurface.</title>
        <authorList>
            <person name="Probst A.J."/>
            <person name="Ladd B."/>
            <person name="Jarett J.K."/>
            <person name="Geller-Mcgrath D.E."/>
            <person name="Sieber C.M.K."/>
            <person name="Emerson J.B."/>
            <person name="Anantharaman K."/>
            <person name="Thomas B.C."/>
            <person name="Malmstrom R."/>
            <person name="Stieglmeier M."/>
            <person name="Klingl A."/>
            <person name="Woyke T."/>
            <person name="Ryan C.M."/>
            <person name="Banfield J.F."/>
        </authorList>
    </citation>
    <scope>NUCLEOTIDE SEQUENCE [LARGE SCALE GENOMIC DNA]</scope>
</reference>
<dbReference type="EMBL" id="PEYU01000008">
    <property type="protein sequence ID" value="PIS22733.1"/>
    <property type="molecule type" value="Genomic_DNA"/>
</dbReference>
<organism evidence="1 2">
    <name type="scientific">candidate division WWE3 bacterium CG08_land_8_20_14_0_20_41_10</name>
    <dbReference type="NCBI Taxonomy" id="1975085"/>
    <lineage>
        <taxon>Bacteria</taxon>
        <taxon>Katanobacteria</taxon>
    </lineage>
</organism>
<sequence length="201" mass="23961">MNVWFGCTTSKFALYKKYYFAIRNYLIEAGCIVLFDWLEDADSFIKEHHGEKRNIKYVYKQVIEAIDKADFSVIEYTIPNFSSSHQINYSLLKRKHTLVLRLKNDNENFADSYLEALDSPLLHLKFYTQESFKEIIDEFISYTRIDLGTSRYNIVLDKKHKYYLDWSASKNNKSRSFIIREALEKTISQDFAYLNFLKKKC</sequence>
<dbReference type="Proteomes" id="UP000231252">
    <property type="component" value="Unassembled WGS sequence"/>
</dbReference>
<proteinExistence type="predicted"/>
<name>A0A2H0XCU1_UNCKA</name>